<dbReference type="Pfam" id="PF13966">
    <property type="entry name" value="zf-RVT"/>
    <property type="match status" value="1"/>
</dbReference>
<dbReference type="InterPro" id="IPR002156">
    <property type="entry name" value="RNaseH_domain"/>
</dbReference>
<dbReference type="Pfam" id="PF00078">
    <property type="entry name" value="RVT_1"/>
    <property type="match status" value="1"/>
</dbReference>
<reference evidence="2 3" key="1">
    <citation type="submission" date="2024-12" db="EMBL/GenBank/DDBJ databases">
        <title>The unique morphological basis and parallel evolutionary history of personate flowers in Penstemon.</title>
        <authorList>
            <person name="Depatie T.H."/>
            <person name="Wessinger C.A."/>
        </authorList>
    </citation>
    <scope>NUCLEOTIDE SEQUENCE [LARGE SCALE GENOMIC DNA]</scope>
    <source>
        <strain evidence="2">WTNN_2</strain>
        <tissue evidence="2">Leaf</tissue>
    </source>
</reference>
<evidence type="ECO:0000313" key="2">
    <source>
        <dbReference type="EMBL" id="KAL3839320.1"/>
    </source>
</evidence>
<name>A0ABD3TSP6_9LAMI</name>
<dbReference type="InterPro" id="IPR044730">
    <property type="entry name" value="RNase_H-like_dom_plant"/>
</dbReference>
<evidence type="ECO:0000259" key="1">
    <source>
        <dbReference type="PROSITE" id="PS50878"/>
    </source>
</evidence>
<dbReference type="Proteomes" id="UP001634393">
    <property type="component" value="Unassembled WGS sequence"/>
</dbReference>
<dbReference type="InterPro" id="IPR000477">
    <property type="entry name" value="RT_dom"/>
</dbReference>
<sequence length="1000" mass="114631">MHLIHQRIYEKVNIDHLALHIRLIDCPSYAIHHEPRDGPIGQSRVKINGLIYYIINHMHTWAFTCNVHHLSELDLHVLQGNGPPCADFPFPTELKNLFPPIMEQEENENLCKLPTPREIKQVLFSFASDKSPGPDGLPALFYKHFWSTTGTALIQVVQHFFRTGYMLKTLNHTFVALIPKIPNASRVDQFRPISLCNISYKVISKILANRLKPLLKKIISPNQMAFVEGRTINENTIISHEIMHYMHNRRGKKGFCAIKIDLSKAYDRVEWNLLYCILKHIGICDKFINWVKQCISTCSFSFLINGAPFGLIRPSRGIRQGDPFSPYLFIIYTELLSRFLIKEENNGTFKGIKIARTCPTISHLLYADDLVIYCRANHEDVETIFTTLDKFSSWSGQIINHEKSFTHFSRNVDVTFKNDLTARFNLKECDHKSKHLGLPFCKPKSKSKAFNEIISKLQLKLNGWKCKNLSQAGRTILVKTVAQSLPIYPMSTFLLPKSICSTLDKIIRKFWWGSNDKGNSLMLKSWSTICLPKSKGGLEFRKTEDFNRALVTKLTWKVASNDNELWVEVLKGKYLQDTNLLDSDKDFKAASWVWKDIVSCKQEINFGACFSIHQNSSVHIWSKPWIPSLPGFIPTPIPNTLLSFNDFSTVSQLFCYSRVSWDVDILLNLFPSEVVLEIRKINISPPTSHEKLFWSPSKSGKFTSKSCYLSSQAKRFPTLNTTTASLFKNIWNTKLHNRLKFFCWKITSDILPTRKRLSSLFHIDQIFCPVCGSDEDSADHIFICCPFSIAVWFHSCWNFRMEPFQSFSATTFFALLFDKNSNLFISNKKREEFLTFAICAFDALWKNRNNIVHNSSPFVSVQDFTSRLQRMAKDHTKARISLKITSAAPTLSRRWSPPKKGFLAINSDAAFKDGLAATGFIIRNHFGSILFASSCLHNCLNPTVAEALAVKEACSFLNFLKIDNAIFESDYLNLVMAINNWESNLDWSIAGIVEEIKKKF</sequence>
<proteinExistence type="predicted"/>
<dbReference type="AlphaFoldDB" id="A0ABD3TSP6"/>
<dbReference type="SUPFAM" id="SSF56672">
    <property type="entry name" value="DNA/RNA polymerases"/>
    <property type="match status" value="1"/>
</dbReference>
<dbReference type="InterPro" id="IPR043502">
    <property type="entry name" value="DNA/RNA_pol_sf"/>
</dbReference>
<keyword evidence="3" id="KW-1185">Reference proteome</keyword>
<feature type="domain" description="Reverse transcriptase" evidence="1">
    <location>
        <begin position="159"/>
        <end position="440"/>
    </location>
</feature>
<dbReference type="CDD" id="cd01650">
    <property type="entry name" value="RT_nLTR_like"/>
    <property type="match status" value="1"/>
</dbReference>
<protein>
    <recommendedName>
        <fullName evidence="1">Reverse transcriptase domain-containing protein</fullName>
    </recommendedName>
</protein>
<organism evidence="2 3">
    <name type="scientific">Penstemon smallii</name>
    <dbReference type="NCBI Taxonomy" id="265156"/>
    <lineage>
        <taxon>Eukaryota</taxon>
        <taxon>Viridiplantae</taxon>
        <taxon>Streptophyta</taxon>
        <taxon>Embryophyta</taxon>
        <taxon>Tracheophyta</taxon>
        <taxon>Spermatophyta</taxon>
        <taxon>Magnoliopsida</taxon>
        <taxon>eudicotyledons</taxon>
        <taxon>Gunneridae</taxon>
        <taxon>Pentapetalae</taxon>
        <taxon>asterids</taxon>
        <taxon>lamiids</taxon>
        <taxon>Lamiales</taxon>
        <taxon>Plantaginaceae</taxon>
        <taxon>Cheloneae</taxon>
        <taxon>Penstemon</taxon>
    </lineage>
</organism>
<gene>
    <name evidence="2" type="ORF">ACJIZ3_023911</name>
</gene>
<dbReference type="InterPro" id="IPR026960">
    <property type="entry name" value="RVT-Znf"/>
</dbReference>
<accession>A0ABD3TSP6</accession>
<dbReference type="Pfam" id="PF13456">
    <property type="entry name" value="RVT_3"/>
    <property type="match status" value="1"/>
</dbReference>
<comment type="caution">
    <text evidence="2">The sequence shown here is derived from an EMBL/GenBank/DDBJ whole genome shotgun (WGS) entry which is preliminary data.</text>
</comment>
<dbReference type="CDD" id="cd06222">
    <property type="entry name" value="RNase_H_like"/>
    <property type="match status" value="1"/>
</dbReference>
<dbReference type="PANTHER" id="PTHR33116">
    <property type="entry name" value="REVERSE TRANSCRIPTASE ZINC-BINDING DOMAIN-CONTAINING PROTEIN-RELATED-RELATED"/>
    <property type="match status" value="1"/>
</dbReference>
<dbReference type="PANTHER" id="PTHR33116:SF86">
    <property type="entry name" value="REVERSE TRANSCRIPTASE DOMAIN-CONTAINING PROTEIN"/>
    <property type="match status" value="1"/>
</dbReference>
<dbReference type="EMBL" id="JBJXBP010000003">
    <property type="protein sequence ID" value="KAL3839320.1"/>
    <property type="molecule type" value="Genomic_DNA"/>
</dbReference>
<dbReference type="PROSITE" id="PS50878">
    <property type="entry name" value="RT_POL"/>
    <property type="match status" value="1"/>
</dbReference>
<evidence type="ECO:0000313" key="3">
    <source>
        <dbReference type="Proteomes" id="UP001634393"/>
    </source>
</evidence>